<organism evidence="3 4">
    <name type="scientific">Xylanibacter ruminicola</name>
    <name type="common">Prevotella ruminicola</name>
    <dbReference type="NCBI Taxonomy" id="839"/>
    <lineage>
        <taxon>Bacteria</taxon>
        <taxon>Pseudomonadati</taxon>
        <taxon>Bacteroidota</taxon>
        <taxon>Bacteroidia</taxon>
        <taxon>Bacteroidales</taxon>
        <taxon>Prevotellaceae</taxon>
        <taxon>Xylanibacter</taxon>
    </lineage>
</organism>
<evidence type="ECO:0000313" key="4">
    <source>
        <dbReference type="Proteomes" id="UP000887097"/>
    </source>
</evidence>
<dbReference type="SMART" id="SM00530">
    <property type="entry name" value="HTH_XRE"/>
    <property type="match status" value="1"/>
</dbReference>
<dbReference type="PROSITE" id="PS50943">
    <property type="entry name" value="HTH_CROC1"/>
    <property type="match status" value="1"/>
</dbReference>
<feature type="domain" description="HTH cro/C1-type" evidence="2">
    <location>
        <begin position="27"/>
        <end position="81"/>
    </location>
</feature>
<accession>A0AA37MLH7</accession>
<dbReference type="GeneID" id="31500891"/>
<dbReference type="GO" id="GO:0003677">
    <property type="term" value="F:DNA binding"/>
    <property type="evidence" value="ECO:0007669"/>
    <property type="project" value="UniProtKB-KW"/>
</dbReference>
<dbReference type="PANTHER" id="PTHR36924">
    <property type="entry name" value="ANTITOXIN HIGA-1"/>
    <property type="match status" value="1"/>
</dbReference>
<proteinExistence type="predicted"/>
<keyword evidence="1" id="KW-0238">DNA-binding</keyword>
<dbReference type="CDD" id="cd00093">
    <property type="entry name" value="HTH_XRE"/>
    <property type="match status" value="1"/>
</dbReference>
<dbReference type="PANTHER" id="PTHR36924:SF1">
    <property type="entry name" value="ANTITOXIN HIGA-1"/>
    <property type="match status" value="1"/>
</dbReference>
<dbReference type="Pfam" id="PF01381">
    <property type="entry name" value="HTH_3"/>
    <property type="match status" value="1"/>
</dbReference>
<dbReference type="EMBL" id="BPTT01000001">
    <property type="protein sequence ID" value="GJG33756.1"/>
    <property type="molecule type" value="Genomic_DNA"/>
</dbReference>
<reference evidence="3" key="1">
    <citation type="submission" date="2021-08" db="EMBL/GenBank/DDBJ databases">
        <title>Prevotella lacticifex sp. nov., isolated from rumen of cow.</title>
        <authorList>
            <person name="Shinkai T."/>
            <person name="Ikeyama N."/>
            <person name="Kumagai M."/>
            <person name="Ohmori H."/>
            <person name="Sakamoto M."/>
            <person name="Ohkuma M."/>
            <person name="Mitsumori M."/>
        </authorList>
    </citation>
    <scope>NUCLEOTIDE SEQUENCE</scope>
    <source>
        <strain evidence="3">JCM 8259</strain>
    </source>
</reference>
<protein>
    <recommendedName>
        <fullName evidence="2">HTH cro/C1-type domain-containing protein</fullName>
    </recommendedName>
</protein>
<dbReference type="NCBIfam" id="TIGR02607">
    <property type="entry name" value="antidote_HigA"/>
    <property type="match status" value="1"/>
</dbReference>
<evidence type="ECO:0000259" key="2">
    <source>
        <dbReference type="PROSITE" id="PS50943"/>
    </source>
</evidence>
<gene>
    <name evidence="3" type="ORF">PRMUPPPA20_18650</name>
</gene>
<comment type="caution">
    <text evidence="3">The sequence shown here is derived from an EMBL/GenBank/DDBJ whole genome shotgun (WGS) entry which is preliminary data.</text>
</comment>
<dbReference type="Gene3D" id="1.10.260.40">
    <property type="entry name" value="lambda repressor-like DNA-binding domains"/>
    <property type="match status" value="1"/>
</dbReference>
<dbReference type="InterPro" id="IPR001387">
    <property type="entry name" value="Cro/C1-type_HTH"/>
</dbReference>
<dbReference type="SUPFAM" id="SSF47413">
    <property type="entry name" value="lambda repressor-like DNA-binding domains"/>
    <property type="match status" value="1"/>
</dbReference>
<sequence>MAKNNFSKEKIANNMTSSMLIHPGEMIKDEIMARGLTQKDLAQQMGVSYTVFNEILNGKRPVTTEYALLLEAALGTDANIWLGLQADYNMQKMKQDKSFMSRLEKIRKIAAIF</sequence>
<evidence type="ECO:0000256" key="1">
    <source>
        <dbReference type="ARBA" id="ARBA00023125"/>
    </source>
</evidence>
<name>A0AA37MLH7_XYLRU</name>
<dbReference type="AlphaFoldDB" id="A0AA37MLH7"/>
<dbReference type="Proteomes" id="UP000887097">
    <property type="component" value="Unassembled WGS sequence"/>
</dbReference>
<dbReference type="RefSeq" id="WP_041385863.1">
    <property type="nucleotide sequence ID" value="NZ_BPTT01000001.1"/>
</dbReference>
<dbReference type="InterPro" id="IPR010982">
    <property type="entry name" value="Lambda_DNA-bd_dom_sf"/>
</dbReference>
<dbReference type="InterPro" id="IPR013430">
    <property type="entry name" value="Toxin_antidote_HigA"/>
</dbReference>
<evidence type="ECO:0000313" key="3">
    <source>
        <dbReference type="EMBL" id="GJG33756.1"/>
    </source>
</evidence>